<evidence type="ECO:0000313" key="3">
    <source>
        <dbReference type="Proteomes" id="UP001497493"/>
    </source>
</evidence>
<accession>A0ABM9NI42</accession>
<keyword evidence="1" id="KW-0472">Membrane</keyword>
<reference evidence="2 3" key="1">
    <citation type="submission" date="2024-04" db="EMBL/GenBank/DDBJ databases">
        <authorList>
            <person name="Cremers G."/>
        </authorList>
    </citation>
    <scope>NUCLEOTIDE SEQUENCE [LARGE SCALE GENOMIC DNA]</scope>
    <source>
        <strain evidence="2">MeCH1-AG</strain>
    </source>
</reference>
<feature type="transmembrane region" description="Helical" evidence="1">
    <location>
        <begin position="32"/>
        <end position="55"/>
    </location>
</feature>
<dbReference type="RefSeq" id="WP_348759783.1">
    <property type="nucleotide sequence ID" value="NZ_OZ026884.1"/>
</dbReference>
<organism evidence="2 3">
    <name type="scientific">Candidatus Methylocalor cossyra</name>
    <dbReference type="NCBI Taxonomy" id="3108543"/>
    <lineage>
        <taxon>Bacteria</taxon>
        <taxon>Pseudomonadati</taxon>
        <taxon>Pseudomonadota</taxon>
        <taxon>Gammaproteobacteria</taxon>
        <taxon>Methylococcales</taxon>
        <taxon>Methylococcaceae</taxon>
        <taxon>Candidatus Methylocalor</taxon>
    </lineage>
</organism>
<evidence type="ECO:0000313" key="2">
    <source>
        <dbReference type="EMBL" id="CAL1240290.1"/>
    </source>
</evidence>
<feature type="transmembrane region" description="Helical" evidence="1">
    <location>
        <begin position="143"/>
        <end position="163"/>
    </location>
</feature>
<dbReference type="EMBL" id="OZ026884">
    <property type="protein sequence ID" value="CAL1240290.1"/>
    <property type="molecule type" value="Genomic_DNA"/>
</dbReference>
<keyword evidence="1" id="KW-1133">Transmembrane helix</keyword>
<feature type="transmembrane region" description="Helical" evidence="1">
    <location>
        <begin position="287"/>
        <end position="310"/>
    </location>
</feature>
<evidence type="ECO:0000256" key="1">
    <source>
        <dbReference type="SAM" id="Phobius"/>
    </source>
</evidence>
<feature type="transmembrane region" description="Helical" evidence="1">
    <location>
        <begin position="175"/>
        <end position="193"/>
    </location>
</feature>
<keyword evidence="1" id="KW-0812">Transmembrane</keyword>
<gene>
    <name evidence="2" type="ORF">MECH1_V1_1514</name>
</gene>
<feature type="transmembrane region" description="Helical" evidence="1">
    <location>
        <begin position="75"/>
        <end position="98"/>
    </location>
</feature>
<name>A0ABM9NI42_9GAMM</name>
<feature type="transmembrane region" description="Helical" evidence="1">
    <location>
        <begin position="358"/>
        <end position="380"/>
    </location>
</feature>
<feature type="transmembrane region" description="Helical" evidence="1">
    <location>
        <begin position="118"/>
        <end position="137"/>
    </location>
</feature>
<dbReference type="Proteomes" id="UP001497493">
    <property type="component" value="Chromosome"/>
</dbReference>
<keyword evidence="3" id="KW-1185">Reference proteome</keyword>
<feature type="transmembrane region" description="Helical" evidence="1">
    <location>
        <begin position="322"/>
        <end position="338"/>
    </location>
</feature>
<proteinExistence type="predicted"/>
<feature type="transmembrane region" description="Helical" evidence="1">
    <location>
        <begin position="261"/>
        <end position="281"/>
    </location>
</feature>
<protein>
    <submittedName>
        <fullName evidence="2">Uncharacterized protein</fullName>
    </submittedName>
</protein>
<sequence>MTGQVHPPPLSRGIGDSDQVGPNRAVAVGRRVGWAALGYLGAIAVMPLAGALAAGENPWQFLAFPPKPRPLPDPQTFSAPLFALTAALLLLGLAPFLVRIARSATPPAPEVPGRYPGFTWVGALAIGLAWGLAWSRFDWARPLQPFIFTPLWLGYIVTMNGLCQRRAGHCPMLERPRFFLALFPASALFWWSFEYLNQFVGNWQYFGRGTPGPWLDFLESSLPFSTVLPAVWSTAAYLETFPGLGRGLDRCGRPRLPSPRAFGAGAVALGLVSLAGVGAAPRQAYPLVWLAPLALATGWSLLLGLATPLATALASGDWRRPWRFALAGLLCGGFWELWNFRSLVHWEYRIPYLDAYKLFQMPLLGYAGYLPFGVLCAAVADWLMALEGKKAVSGAENRL</sequence>